<dbReference type="AlphaFoldDB" id="E1X183"/>
<evidence type="ECO:0000256" key="2">
    <source>
        <dbReference type="SAM" id="MobiDB-lite"/>
    </source>
</evidence>
<name>E1X183_HALMS</name>
<feature type="chain" id="PRO_5003154371" evidence="3">
    <location>
        <begin position="22"/>
        <end position="644"/>
    </location>
</feature>
<feature type="signal peptide" evidence="3">
    <location>
        <begin position="1"/>
        <end position="21"/>
    </location>
</feature>
<evidence type="ECO:0000313" key="5">
    <source>
        <dbReference type="Proteomes" id="UP000008963"/>
    </source>
</evidence>
<dbReference type="KEGG" id="bmx:BMS_3410"/>
<dbReference type="RefSeq" id="WP_014245922.1">
    <property type="nucleotide sequence ID" value="NC_016620.1"/>
</dbReference>
<dbReference type="eggNOG" id="COG0497">
    <property type="taxonomic scope" value="Bacteria"/>
</dbReference>
<accession>E1X183</accession>
<sequence length="644" mass="73474">MNIKNLLILLTIGSLAPSTLAGEFSISNINIVGSEGNSNGRQSNDPGDDGTINPGEGSGTEFQSQNCRERIKANNTLTMDELSILNGGQLPILEPHSKTKFRVEFNRLATKCVHLKVNRILDNENNHIVNFENLKNFAKEDLHFTAEELKQDVSSLISNMSMDEKITRCLIKHNYLVKKGSGYEMDRNNEKFESISKTPNLQEDFNPEKSSKFLFASPVTDRNDYITYKDKVIDDKEGKWACTKIQEYGIKEGSEDESKYAFVSQYDRDWQLARAACESAVDGDIYAVERLISKDTGNSSELQRRLKDVYARLLAKDLKSKSEEIVTKIEDKLAQLEKYNDPTNKKDKRKAREIAREIQSLSRRYNKEIAEPAKQVLAQSLAAYEEIEDVDSDAARNTRDILENRIETVTEALAGLSDIEMTDGVEVMKVHNLHSTGKDLLAAYASSSELSRVCLDCDGQQDMEDAEDNIAKRIKKYNKEDKRDWSFVSQAARGKETPMYLTQQLYTNAQKNMQNQYSQFQQNEYKKYQEYCASSMFGGMKNPIRCQYWQNSQSMRMKMFESKMKGLQQDVQGYNQKYSYYQSYYDAAQRRMAEENDREVASLNVGASPYDSFSILGNTNMAPNQSSMYNMGTPQFAMPLMQGR</sequence>
<evidence type="ECO:0000256" key="3">
    <source>
        <dbReference type="SAM" id="SignalP"/>
    </source>
</evidence>
<protein>
    <submittedName>
        <fullName evidence="4">Exported protein</fullName>
    </submittedName>
</protein>
<dbReference type="PATRIC" id="fig|862908.3.peg.3263"/>
<gene>
    <name evidence="4" type="ordered locus">BMS_3410</name>
</gene>
<organism evidence="4 5">
    <name type="scientific">Halobacteriovorax marinus (strain ATCC BAA-682 / DSM 15412 / SJ)</name>
    <name type="common">Bacteriovorax marinus</name>
    <dbReference type="NCBI Taxonomy" id="862908"/>
    <lineage>
        <taxon>Bacteria</taxon>
        <taxon>Pseudomonadati</taxon>
        <taxon>Bdellovibrionota</taxon>
        <taxon>Bacteriovoracia</taxon>
        <taxon>Bacteriovoracales</taxon>
        <taxon>Halobacteriovoraceae</taxon>
        <taxon>Halobacteriovorax</taxon>
    </lineage>
</organism>
<dbReference type="OrthoDB" id="9975452at2"/>
<keyword evidence="3" id="KW-0732">Signal</keyword>
<evidence type="ECO:0000313" key="4">
    <source>
        <dbReference type="EMBL" id="CBW28153.1"/>
    </source>
</evidence>
<feature type="region of interest" description="Disordered" evidence="2">
    <location>
        <begin position="37"/>
        <end position="64"/>
    </location>
</feature>
<evidence type="ECO:0000256" key="1">
    <source>
        <dbReference type="SAM" id="Coils"/>
    </source>
</evidence>
<dbReference type="EMBL" id="FQ312005">
    <property type="protein sequence ID" value="CBW28153.1"/>
    <property type="molecule type" value="Genomic_DNA"/>
</dbReference>
<dbReference type="STRING" id="862908.BMS_3410"/>
<dbReference type="HOGENOM" id="CLU_424993_0_0_7"/>
<keyword evidence="1" id="KW-0175">Coiled coil</keyword>
<proteinExistence type="predicted"/>
<dbReference type="Proteomes" id="UP000008963">
    <property type="component" value="Chromosome"/>
</dbReference>
<reference evidence="5" key="1">
    <citation type="journal article" date="2013" name="ISME J.">
        <title>A small predatory core genome in the divergent marine Bacteriovorax marinus SJ and the terrestrial Bdellovibrio bacteriovorus.</title>
        <authorList>
            <person name="Crossman L.C."/>
            <person name="Chen H."/>
            <person name="Cerdeno-Tarraga A.M."/>
            <person name="Brooks K."/>
            <person name="Quail M.A."/>
            <person name="Pineiro S.A."/>
            <person name="Hobley L."/>
            <person name="Sockett R.E."/>
            <person name="Bentley S.D."/>
            <person name="Parkhill J."/>
            <person name="Williams H.N."/>
            <person name="Stine O.C."/>
        </authorList>
    </citation>
    <scope>NUCLEOTIDE SEQUENCE [LARGE SCALE GENOMIC DNA]</scope>
    <source>
        <strain evidence="5">ATCC BAA-682 / DSM 15412 / SJ</strain>
    </source>
</reference>
<keyword evidence="5" id="KW-1185">Reference proteome</keyword>
<feature type="coiled-coil region" evidence="1">
    <location>
        <begin position="344"/>
        <end position="412"/>
    </location>
</feature>